<protein>
    <recommendedName>
        <fullName evidence="5">HTH luxR-type domain-containing protein</fullName>
    </recommendedName>
</protein>
<dbReference type="Pfam" id="PF00196">
    <property type="entry name" value="GerE"/>
    <property type="match status" value="1"/>
</dbReference>
<keyword evidence="7" id="KW-1185">Reference proteome</keyword>
<dbReference type="PROSITE" id="PS50043">
    <property type="entry name" value="HTH_LUXR_2"/>
    <property type="match status" value="1"/>
</dbReference>
<feature type="domain" description="HTH luxR-type" evidence="5">
    <location>
        <begin position="269"/>
        <end position="334"/>
    </location>
</feature>
<reference evidence="6 7" key="1">
    <citation type="submission" date="2021-01" db="EMBL/GenBank/DDBJ databases">
        <title>Whole genome shotgun sequence of Catellatospora chokoriensis NBRC 107358.</title>
        <authorList>
            <person name="Komaki H."/>
            <person name="Tamura T."/>
        </authorList>
    </citation>
    <scope>NUCLEOTIDE SEQUENCE [LARGE SCALE GENOMIC DNA]</scope>
    <source>
        <strain evidence="6 7">NBRC 107358</strain>
    </source>
</reference>
<keyword evidence="1" id="KW-0805">Transcription regulation</keyword>
<keyword evidence="3" id="KW-0804">Transcription</keyword>
<gene>
    <name evidence="6" type="ORF">Cch02nite_40450</name>
</gene>
<name>A0A8J3K0B2_9ACTN</name>
<dbReference type="Proteomes" id="UP000619293">
    <property type="component" value="Unassembled WGS sequence"/>
</dbReference>
<feature type="region of interest" description="Disordered" evidence="4">
    <location>
        <begin position="335"/>
        <end position="354"/>
    </location>
</feature>
<evidence type="ECO:0000313" key="7">
    <source>
        <dbReference type="Proteomes" id="UP000619293"/>
    </source>
</evidence>
<dbReference type="PRINTS" id="PR00038">
    <property type="entry name" value="HTHLUXR"/>
</dbReference>
<dbReference type="RefSeq" id="WP_191840119.1">
    <property type="nucleotide sequence ID" value="NZ_BAAALB010000002.1"/>
</dbReference>
<evidence type="ECO:0000256" key="3">
    <source>
        <dbReference type="ARBA" id="ARBA00023163"/>
    </source>
</evidence>
<dbReference type="InterPro" id="IPR000792">
    <property type="entry name" value="Tscrpt_reg_LuxR_C"/>
</dbReference>
<dbReference type="SUPFAM" id="SSF46894">
    <property type="entry name" value="C-terminal effector domain of the bipartite response regulators"/>
    <property type="match status" value="1"/>
</dbReference>
<dbReference type="PANTHER" id="PTHR44688:SF16">
    <property type="entry name" value="DNA-BINDING TRANSCRIPTIONAL ACTIVATOR DEVR_DOSR"/>
    <property type="match status" value="1"/>
</dbReference>
<dbReference type="SMART" id="SM00421">
    <property type="entry name" value="HTH_LUXR"/>
    <property type="match status" value="1"/>
</dbReference>
<dbReference type="PANTHER" id="PTHR44688">
    <property type="entry name" value="DNA-BINDING TRANSCRIPTIONAL ACTIVATOR DEVR_DOSR"/>
    <property type="match status" value="1"/>
</dbReference>
<dbReference type="GO" id="GO:0003677">
    <property type="term" value="F:DNA binding"/>
    <property type="evidence" value="ECO:0007669"/>
    <property type="project" value="UniProtKB-KW"/>
</dbReference>
<accession>A0A8J3K0B2</accession>
<sequence>MLHAQVVPSLMKWGVSPHADLVYRTLIAFGPWSVDSISRSLEMRARQVRSALDELTALGAAVPDRALSEIGRDERVWSSRAPAHVVSLLRDRHRHHAQARHRLERRQSRMASPDLVTDPLRIVASGARPVSSGPQVRARIAELNDAGRHEVLSMNPESAYSATAVKAAAPTDRKIAASGITTLNLGVPASEDDESGWHGEEMRCYGMQYRELPELPGRLVVVDRTTALVRKKRFEPAHGMWEVTAPELVAELTALFLQDWALATDPGRDWTPPASLTPRESTVVALLAWGFTDAAIASKLDISVRTIAYTLSSLMDRYDVTNRFQLGLRLGAEAAQQAAGETPTRHGPEGQQNR</sequence>
<evidence type="ECO:0000256" key="4">
    <source>
        <dbReference type="SAM" id="MobiDB-lite"/>
    </source>
</evidence>
<evidence type="ECO:0000256" key="1">
    <source>
        <dbReference type="ARBA" id="ARBA00023015"/>
    </source>
</evidence>
<dbReference type="CDD" id="cd06170">
    <property type="entry name" value="LuxR_C_like"/>
    <property type="match status" value="1"/>
</dbReference>
<comment type="caution">
    <text evidence="6">The sequence shown here is derived from an EMBL/GenBank/DDBJ whole genome shotgun (WGS) entry which is preliminary data.</text>
</comment>
<evidence type="ECO:0000259" key="5">
    <source>
        <dbReference type="PROSITE" id="PS50043"/>
    </source>
</evidence>
<organism evidence="6 7">
    <name type="scientific">Catellatospora chokoriensis</name>
    <dbReference type="NCBI Taxonomy" id="310353"/>
    <lineage>
        <taxon>Bacteria</taxon>
        <taxon>Bacillati</taxon>
        <taxon>Actinomycetota</taxon>
        <taxon>Actinomycetes</taxon>
        <taxon>Micromonosporales</taxon>
        <taxon>Micromonosporaceae</taxon>
        <taxon>Catellatospora</taxon>
    </lineage>
</organism>
<keyword evidence="2" id="KW-0238">DNA-binding</keyword>
<dbReference type="InterPro" id="IPR016032">
    <property type="entry name" value="Sig_transdc_resp-reg_C-effctor"/>
</dbReference>
<dbReference type="InterPro" id="IPR036388">
    <property type="entry name" value="WH-like_DNA-bd_sf"/>
</dbReference>
<evidence type="ECO:0000256" key="2">
    <source>
        <dbReference type="ARBA" id="ARBA00023125"/>
    </source>
</evidence>
<evidence type="ECO:0000313" key="6">
    <source>
        <dbReference type="EMBL" id="GIF90601.1"/>
    </source>
</evidence>
<dbReference type="EMBL" id="BONG01000024">
    <property type="protein sequence ID" value="GIF90601.1"/>
    <property type="molecule type" value="Genomic_DNA"/>
</dbReference>
<proteinExistence type="predicted"/>
<dbReference type="GO" id="GO:0006355">
    <property type="term" value="P:regulation of DNA-templated transcription"/>
    <property type="evidence" value="ECO:0007669"/>
    <property type="project" value="InterPro"/>
</dbReference>
<dbReference type="Gene3D" id="1.10.10.10">
    <property type="entry name" value="Winged helix-like DNA-binding domain superfamily/Winged helix DNA-binding domain"/>
    <property type="match status" value="1"/>
</dbReference>
<dbReference type="AlphaFoldDB" id="A0A8J3K0B2"/>